<dbReference type="Proteomes" id="UP000186218">
    <property type="component" value="Unassembled WGS sequence"/>
</dbReference>
<dbReference type="GO" id="GO:0005737">
    <property type="term" value="C:cytoplasm"/>
    <property type="evidence" value="ECO:0007669"/>
    <property type="project" value="UniProtKB-SubCell"/>
</dbReference>
<evidence type="ECO:0000256" key="7">
    <source>
        <dbReference type="ARBA" id="ARBA00019046"/>
    </source>
</evidence>
<keyword evidence="9 12" id="KW-0274">FAD</keyword>
<dbReference type="NCBIfam" id="TIGR00562">
    <property type="entry name" value="proto_IX_ox"/>
    <property type="match status" value="1"/>
</dbReference>
<dbReference type="SUPFAM" id="SSF51905">
    <property type="entry name" value="FAD/NAD(P)-binding domain"/>
    <property type="match status" value="1"/>
</dbReference>
<dbReference type="AlphaFoldDB" id="A0A1N7EFK4"/>
<dbReference type="InterPro" id="IPR050464">
    <property type="entry name" value="Zeta_carotene_desat/Oxidored"/>
</dbReference>
<keyword evidence="12" id="KW-0963">Cytoplasm</keyword>
<comment type="similarity">
    <text evidence="5 12">Belongs to the protoporphyrinogen/coproporphyrinogen oxidase family. Coproporphyrinogen III oxidase subfamily.</text>
</comment>
<evidence type="ECO:0000256" key="6">
    <source>
        <dbReference type="ARBA" id="ARBA00012402"/>
    </source>
</evidence>
<feature type="domain" description="Amine oxidase" evidence="13">
    <location>
        <begin position="23"/>
        <end position="462"/>
    </location>
</feature>
<comment type="function">
    <text evidence="3 12">Involved in coproporphyrin-dependent heme b biosynthesis. Catalyzes the oxidation of coproporphyrinogen III to coproporphyrin III.</text>
</comment>
<gene>
    <name evidence="14" type="ORF">SAMN05445060_1261</name>
</gene>
<dbReference type="UniPathway" id="UPA00252"/>
<dbReference type="RefSeq" id="WP_076477668.1">
    <property type="nucleotide sequence ID" value="NZ_FTNT01000003.1"/>
</dbReference>
<dbReference type="Gene3D" id="1.10.3110.10">
    <property type="entry name" value="protoporphyrinogen ix oxidase, domain 3"/>
    <property type="match status" value="1"/>
</dbReference>
<evidence type="ECO:0000256" key="10">
    <source>
        <dbReference type="ARBA" id="ARBA00023002"/>
    </source>
</evidence>
<comment type="subcellular location">
    <subcellularLocation>
        <location evidence="12">Cytoplasm</location>
    </subcellularLocation>
</comment>
<dbReference type="Gene3D" id="3.50.50.60">
    <property type="entry name" value="FAD/NAD(P)-binding domain"/>
    <property type="match status" value="1"/>
</dbReference>
<evidence type="ECO:0000256" key="12">
    <source>
        <dbReference type="RuleBase" id="RU364052"/>
    </source>
</evidence>
<dbReference type="Gene3D" id="3.90.660.20">
    <property type="entry name" value="Protoporphyrinogen oxidase, mitochondrial, domain 2"/>
    <property type="match status" value="1"/>
</dbReference>
<dbReference type="SUPFAM" id="SSF54373">
    <property type="entry name" value="FAD-linked reductases, C-terminal domain"/>
    <property type="match status" value="1"/>
</dbReference>
<dbReference type="InterPro" id="IPR002937">
    <property type="entry name" value="Amino_oxidase"/>
</dbReference>
<evidence type="ECO:0000313" key="14">
    <source>
        <dbReference type="EMBL" id="SIR86871.1"/>
    </source>
</evidence>
<accession>A0A1N7EFK4</accession>
<evidence type="ECO:0000313" key="15">
    <source>
        <dbReference type="Proteomes" id="UP000186218"/>
    </source>
</evidence>
<comment type="catalytic activity">
    <reaction evidence="1">
        <text>coproporphyrinogen III + 3 O2 = coproporphyrin III + 3 H2O2</text>
        <dbReference type="Rhea" id="RHEA:43436"/>
        <dbReference type="ChEBI" id="CHEBI:15379"/>
        <dbReference type="ChEBI" id="CHEBI:16240"/>
        <dbReference type="ChEBI" id="CHEBI:57309"/>
        <dbReference type="ChEBI" id="CHEBI:131725"/>
        <dbReference type="EC" id="1.3.3.15"/>
    </reaction>
    <physiologicalReaction direction="left-to-right" evidence="1">
        <dbReference type="Rhea" id="RHEA:43437"/>
    </physiologicalReaction>
</comment>
<dbReference type="InterPro" id="IPR004572">
    <property type="entry name" value="Protoporphyrinogen_oxidase"/>
</dbReference>
<organism evidence="14 15">
    <name type="scientific">Williamsia sterculiae</name>
    <dbReference type="NCBI Taxonomy" id="1344003"/>
    <lineage>
        <taxon>Bacteria</taxon>
        <taxon>Bacillati</taxon>
        <taxon>Actinomycetota</taxon>
        <taxon>Actinomycetes</taxon>
        <taxon>Mycobacteriales</taxon>
        <taxon>Nocardiaceae</taxon>
        <taxon>Williamsia</taxon>
    </lineage>
</organism>
<dbReference type="OrthoDB" id="4496419at2"/>
<dbReference type="PANTHER" id="PTHR42923:SF3">
    <property type="entry name" value="PROTOPORPHYRINOGEN OXIDASE"/>
    <property type="match status" value="1"/>
</dbReference>
<evidence type="ECO:0000256" key="9">
    <source>
        <dbReference type="ARBA" id="ARBA00022827"/>
    </source>
</evidence>
<dbReference type="STRING" id="1344003.SAMN05445060_1261"/>
<evidence type="ECO:0000259" key="13">
    <source>
        <dbReference type="Pfam" id="PF01593"/>
    </source>
</evidence>
<comment type="pathway">
    <text evidence="4 12">Porphyrin-containing compound metabolism; protoheme biosynthesis.</text>
</comment>
<dbReference type="EC" id="1.3.3.15" evidence="6 12"/>
<dbReference type="InterPro" id="IPR036188">
    <property type="entry name" value="FAD/NAD-bd_sf"/>
</dbReference>
<evidence type="ECO:0000256" key="2">
    <source>
        <dbReference type="ARBA" id="ARBA00001974"/>
    </source>
</evidence>
<evidence type="ECO:0000256" key="5">
    <source>
        <dbReference type="ARBA" id="ARBA00008310"/>
    </source>
</evidence>
<comment type="cofactor">
    <cofactor evidence="2 12">
        <name>FAD</name>
        <dbReference type="ChEBI" id="CHEBI:57692"/>
    </cofactor>
</comment>
<evidence type="ECO:0000256" key="3">
    <source>
        <dbReference type="ARBA" id="ARBA00002185"/>
    </source>
</evidence>
<dbReference type="Pfam" id="PF01593">
    <property type="entry name" value="Amino_oxidase"/>
    <property type="match status" value="1"/>
</dbReference>
<protein>
    <recommendedName>
        <fullName evidence="7 12">Coproporphyrinogen III oxidase</fullName>
        <ecNumber evidence="6 12">1.3.3.15</ecNumber>
    </recommendedName>
</protein>
<dbReference type="EMBL" id="FTNT01000003">
    <property type="protein sequence ID" value="SIR86871.1"/>
    <property type="molecule type" value="Genomic_DNA"/>
</dbReference>
<dbReference type="GO" id="GO:0004729">
    <property type="term" value="F:oxygen-dependent protoporphyrinogen oxidase activity"/>
    <property type="evidence" value="ECO:0007669"/>
    <property type="project" value="UniProtKB-UniRule"/>
</dbReference>
<evidence type="ECO:0000256" key="8">
    <source>
        <dbReference type="ARBA" id="ARBA00022630"/>
    </source>
</evidence>
<keyword evidence="15" id="KW-1185">Reference proteome</keyword>
<proteinExistence type="inferred from homology"/>
<keyword evidence="11 12" id="KW-0350">Heme biosynthesis</keyword>
<name>A0A1N7EFK4_9NOCA</name>
<sequence>MNPGSPAAGPARRLTIAVIGGGISGLVAAHALRTHLGAELDLDLFERSDSLGGLLRERVVAGRAVDVGAEAFVVRRPEVLALVDELGLSHSVVHPTGRRPALLARGRLWPLPRPTLMGVPAGPEAIADVADADDVDWTRAEPTRPLGWTRGDDPALGEFVTERFGASVTARSVDPMLAGVYSCRADDIGLRAALPQLAARLDAGAESLTAAVTGLISAGGDGPVFGTLDGGYWMLVDRLRVTSGATVHLNSTVDAVTHDGTAWRLGDRGEHVGGAYDGVVVALPAPAAATVLRDGAPEASAALRRVQVAGSALVSVALAPAARIPDHSGVLVATGEPTAAKAFTFSSHKWQHLVGDAQHVRISFGRLDDPVTLADDALVAAAVRDLGRVSALAGGAVSPGDVVDAVVQRWPVGLPRYAPGHGDLIATVDAHRPRGLALAGSAYSGVGVPACVGRARHAARLLVGDLADGTMGA</sequence>
<dbReference type="GO" id="GO:0006783">
    <property type="term" value="P:heme biosynthetic process"/>
    <property type="evidence" value="ECO:0007669"/>
    <property type="project" value="UniProtKB-UniRule"/>
</dbReference>
<keyword evidence="10 12" id="KW-0560">Oxidoreductase</keyword>
<keyword evidence="8 12" id="KW-0285">Flavoprotein</keyword>
<reference evidence="14 15" key="1">
    <citation type="submission" date="2017-01" db="EMBL/GenBank/DDBJ databases">
        <authorList>
            <person name="Mah S.A."/>
            <person name="Swanson W.J."/>
            <person name="Moy G.W."/>
            <person name="Vacquier V.D."/>
        </authorList>
    </citation>
    <scope>NUCLEOTIDE SEQUENCE [LARGE SCALE GENOMIC DNA]</scope>
    <source>
        <strain evidence="14 15">CPCC 203464</strain>
    </source>
</reference>
<evidence type="ECO:0000256" key="1">
    <source>
        <dbReference type="ARBA" id="ARBA00001755"/>
    </source>
</evidence>
<dbReference type="PANTHER" id="PTHR42923">
    <property type="entry name" value="PROTOPORPHYRINOGEN OXIDASE"/>
    <property type="match status" value="1"/>
</dbReference>
<evidence type="ECO:0000256" key="4">
    <source>
        <dbReference type="ARBA" id="ARBA00004744"/>
    </source>
</evidence>
<evidence type="ECO:0000256" key="11">
    <source>
        <dbReference type="ARBA" id="ARBA00023133"/>
    </source>
</evidence>